<sequence>MDIKPLSPANDNLLIDSPLCSSTNIKKKRIFDNSRLNSSIFDSSKSLFSLLTLNCSKSKNKRNQAQAAGDSKQPIGTAKQESQSSKENNKENIPPLENIDDSNDNNS</sequence>
<evidence type="ECO:0000256" key="1">
    <source>
        <dbReference type="SAM" id="MobiDB-lite"/>
    </source>
</evidence>
<organism evidence="2 3">
    <name type="scientific">Cichlidogyrus casuarinus</name>
    <dbReference type="NCBI Taxonomy" id="1844966"/>
    <lineage>
        <taxon>Eukaryota</taxon>
        <taxon>Metazoa</taxon>
        <taxon>Spiralia</taxon>
        <taxon>Lophotrochozoa</taxon>
        <taxon>Platyhelminthes</taxon>
        <taxon>Monogenea</taxon>
        <taxon>Monopisthocotylea</taxon>
        <taxon>Dactylogyridea</taxon>
        <taxon>Ancyrocephalidae</taxon>
        <taxon>Cichlidogyrus</taxon>
    </lineage>
</organism>
<dbReference type="Proteomes" id="UP001626550">
    <property type="component" value="Unassembled WGS sequence"/>
</dbReference>
<feature type="non-terminal residue" evidence="2">
    <location>
        <position position="107"/>
    </location>
</feature>
<dbReference type="AlphaFoldDB" id="A0ABD2PZM6"/>
<reference evidence="2 3" key="1">
    <citation type="submission" date="2024-11" db="EMBL/GenBank/DDBJ databases">
        <title>Adaptive evolution of stress response genes in parasites aligns with host niche diversity.</title>
        <authorList>
            <person name="Hahn C."/>
            <person name="Resl P."/>
        </authorList>
    </citation>
    <scope>NUCLEOTIDE SEQUENCE [LARGE SCALE GENOMIC DNA]</scope>
    <source>
        <strain evidence="2">EGGRZ-B1_66</strain>
        <tissue evidence="2">Body</tissue>
    </source>
</reference>
<keyword evidence="3" id="KW-1185">Reference proteome</keyword>
<evidence type="ECO:0000313" key="3">
    <source>
        <dbReference type="Proteomes" id="UP001626550"/>
    </source>
</evidence>
<gene>
    <name evidence="2" type="ORF">Ciccas_008845</name>
</gene>
<protein>
    <submittedName>
        <fullName evidence="2">Uncharacterized protein</fullName>
    </submittedName>
</protein>
<feature type="compositionally biased region" description="Acidic residues" evidence="1">
    <location>
        <begin position="98"/>
        <end position="107"/>
    </location>
</feature>
<evidence type="ECO:0000313" key="2">
    <source>
        <dbReference type="EMBL" id="KAL3312558.1"/>
    </source>
</evidence>
<comment type="caution">
    <text evidence="2">The sequence shown here is derived from an EMBL/GenBank/DDBJ whole genome shotgun (WGS) entry which is preliminary data.</text>
</comment>
<accession>A0ABD2PZM6</accession>
<dbReference type="EMBL" id="JBJKFK010001648">
    <property type="protein sequence ID" value="KAL3312558.1"/>
    <property type="molecule type" value="Genomic_DNA"/>
</dbReference>
<proteinExistence type="predicted"/>
<feature type="region of interest" description="Disordered" evidence="1">
    <location>
        <begin position="59"/>
        <end position="107"/>
    </location>
</feature>
<name>A0ABD2PZM6_9PLAT</name>